<keyword evidence="7" id="KW-1185">Reference proteome</keyword>
<gene>
    <name evidence="6" type="ORF">D3218_18790</name>
</gene>
<reference evidence="7" key="1">
    <citation type="submission" date="2018-09" db="EMBL/GenBank/DDBJ databases">
        <authorList>
            <person name="Tuo L."/>
        </authorList>
    </citation>
    <scope>NUCLEOTIDE SEQUENCE [LARGE SCALE GENOMIC DNA]</scope>
    <source>
        <strain evidence="7">M2BS4Y-1</strain>
    </source>
</reference>
<dbReference type="FunFam" id="1.10.10.10:FF:000001">
    <property type="entry name" value="LysR family transcriptional regulator"/>
    <property type="match status" value="1"/>
</dbReference>
<protein>
    <submittedName>
        <fullName evidence="6">LysR family transcriptional regulator</fullName>
    </submittedName>
</protein>
<dbReference type="PANTHER" id="PTHR30419:SF8">
    <property type="entry name" value="NITROGEN ASSIMILATION TRANSCRIPTIONAL ACTIVATOR-RELATED"/>
    <property type="match status" value="1"/>
</dbReference>
<dbReference type="GO" id="GO:0005829">
    <property type="term" value="C:cytosol"/>
    <property type="evidence" value="ECO:0007669"/>
    <property type="project" value="TreeGrafter"/>
</dbReference>
<dbReference type="Proteomes" id="UP000265750">
    <property type="component" value="Unassembled WGS sequence"/>
</dbReference>
<evidence type="ECO:0000256" key="2">
    <source>
        <dbReference type="ARBA" id="ARBA00023015"/>
    </source>
</evidence>
<name>A0A3A1WHK1_9HYPH</name>
<dbReference type="Gene3D" id="1.10.10.10">
    <property type="entry name" value="Winged helix-like DNA-binding domain superfamily/Winged helix DNA-binding domain"/>
    <property type="match status" value="1"/>
</dbReference>
<evidence type="ECO:0000313" key="7">
    <source>
        <dbReference type="Proteomes" id="UP000265750"/>
    </source>
</evidence>
<organism evidence="6 7">
    <name type="scientific">Aureimonas flava</name>
    <dbReference type="NCBI Taxonomy" id="2320271"/>
    <lineage>
        <taxon>Bacteria</taxon>
        <taxon>Pseudomonadati</taxon>
        <taxon>Pseudomonadota</taxon>
        <taxon>Alphaproteobacteria</taxon>
        <taxon>Hyphomicrobiales</taxon>
        <taxon>Aurantimonadaceae</taxon>
        <taxon>Aureimonas</taxon>
    </lineage>
</organism>
<evidence type="ECO:0000256" key="1">
    <source>
        <dbReference type="ARBA" id="ARBA00009437"/>
    </source>
</evidence>
<comment type="caution">
    <text evidence="6">The sequence shown here is derived from an EMBL/GenBank/DDBJ whole genome shotgun (WGS) entry which is preliminary data.</text>
</comment>
<dbReference type="InterPro" id="IPR036388">
    <property type="entry name" value="WH-like_DNA-bd_sf"/>
</dbReference>
<evidence type="ECO:0000256" key="3">
    <source>
        <dbReference type="ARBA" id="ARBA00023125"/>
    </source>
</evidence>
<dbReference type="GO" id="GO:0003677">
    <property type="term" value="F:DNA binding"/>
    <property type="evidence" value="ECO:0007669"/>
    <property type="project" value="UniProtKB-KW"/>
</dbReference>
<dbReference type="RefSeq" id="WP_119541639.1">
    <property type="nucleotide sequence ID" value="NZ_QYRN01000015.1"/>
</dbReference>
<keyword evidence="2" id="KW-0805">Transcription regulation</keyword>
<dbReference type="AlphaFoldDB" id="A0A3A1WHK1"/>
<feature type="domain" description="HTH lysR-type" evidence="5">
    <location>
        <begin position="4"/>
        <end position="61"/>
    </location>
</feature>
<comment type="similarity">
    <text evidence="1">Belongs to the LysR transcriptional regulatory family.</text>
</comment>
<dbReference type="SUPFAM" id="SSF53850">
    <property type="entry name" value="Periplasmic binding protein-like II"/>
    <property type="match status" value="1"/>
</dbReference>
<dbReference type="GO" id="GO:0003700">
    <property type="term" value="F:DNA-binding transcription factor activity"/>
    <property type="evidence" value="ECO:0007669"/>
    <property type="project" value="InterPro"/>
</dbReference>
<dbReference type="OrthoDB" id="5297263at2"/>
<dbReference type="InterPro" id="IPR050950">
    <property type="entry name" value="HTH-type_LysR_regulators"/>
</dbReference>
<evidence type="ECO:0000259" key="5">
    <source>
        <dbReference type="PROSITE" id="PS50931"/>
    </source>
</evidence>
<keyword evidence="3" id="KW-0238">DNA-binding</keyword>
<dbReference type="Pfam" id="PF00126">
    <property type="entry name" value="HTH_1"/>
    <property type="match status" value="1"/>
</dbReference>
<dbReference type="InterPro" id="IPR000847">
    <property type="entry name" value="LysR_HTH_N"/>
</dbReference>
<dbReference type="PRINTS" id="PR00039">
    <property type="entry name" value="HTHLYSR"/>
</dbReference>
<dbReference type="InterPro" id="IPR005119">
    <property type="entry name" value="LysR_subst-bd"/>
</dbReference>
<keyword evidence="4" id="KW-0804">Transcription</keyword>
<dbReference type="Gene3D" id="3.40.190.290">
    <property type="match status" value="1"/>
</dbReference>
<sequence length="302" mass="32835">MHTIDAKGLKHFMTVVRTGSIRRAAEHLNVAPSVVSRQIAELEHALGLPLFERTAKGVLLTEAGELVREHGKRVIEDHGLLTEQLDGLRGLQRARVRIICAEGLVSDFIHHGLRTSLSNHPGIRYTLTLGSTERMVDAITNGEADIAIAYNPLVDIRIRSLAIRRQPLCLVAPPGHALLRRSDLTLADCLGEPTALLSPGHGVRQLVGRVAADAGMALTPVLETRSIDALRQFVAARLGVTFLPRFAVSTEVAHGTVATRELTDPLLLEASAHLIVRAHRRLPASVEQLATCLAREMAAFRD</sequence>
<dbReference type="SUPFAM" id="SSF46785">
    <property type="entry name" value="Winged helix' DNA-binding domain"/>
    <property type="match status" value="1"/>
</dbReference>
<dbReference type="EMBL" id="QYRN01000015">
    <property type="protein sequence ID" value="RIX97448.1"/>
    <property type="molecule type" value="Genomic_DNA"/>
</dbReference>
<dbReference type="InterPro" id="IPR036390">
    <property type="entry name" value="WH_DNA-bd_sf"/>
</dbReference>
<dbReference type="Pfam" id="PF03466">
    <property type="entry name" value="LysR_substrate"/>
    <property type="match status" value="1"/>
</dbReference>
<dbReference type="PANTHER" id="PTHR30419">
    <property type="entry name" value="HTH-TYPE TRANSCRIPTIONAL REGULATOR YBHD"/>
    <property type="match status" value="1"/>
</dbReference>
<evidence type="ECO:0000313" key="6">
    <source>
        <dbReference type="EMBL" id="RIX97448.1"/>
    </source>
</evidence>
<dbReference type="PROSITE" id="PS50931">
    <property type="entry name" value="HTH_LYSR"/>
    <property type="match status" value="1"/>
</dbReference>
<accession>A0A3A1WHK1</accession>
<proteinExistence type="inferred from homology"/>
<evidence type="ECO:0000256" key="4">
    <source>
        <dbReference type="ARBA" id="ARBA00023163"/>
    </source>
</evidence>